<dbReference type="Gramene" id="CDY43699">
    <property type="protein sequence ID" value="CDY43699"/>
    <property type="gene ID" value="GSBRNA2T00077166001"/>
</dbReference>
<organism evidence="3 4">
    <name type="scientific">Brassica napus</name>
    <name type="common">Rape</name>
    <dbReference type="NCBI Taxonomy" id="3708"/>
    <lineage>
        <taxon>Eukaryota</taxon>
        <taxon>Viridiplantae</taxon>
        <taxon>Streptophyta</taxon>
        <taxon>Embryophyta</taxon>
        <taxon>Tracheophyta</taxon>
        <taxon>Spermatophyta</taxon>
        <taxon>Magnoliopsida</taxon>
        <taxon>eudicotyledons</taxon>
        <taxon>Gunneridae</taxon>
        <taxon>Pentapetalae</taxon>
        <taxon>rosids</taxon>
        <taxon>malvids</taxon>
        <taxon>Brassicales</taxon>
        <taxon>Brassicaceae</taxon>
        <taxon>Brassiceae</taxon>
        <taxon>Brassica</taxon>
    </lineage>
</organism>
<feature type="region of interest" description="Disordered" evidence="1">
    <location>
        <begin position="1"/>
        <end position="30"/>
    </location>
</feature>
<dbReference type="Proteomes" id="UP001295469">
    <property type="component" value="Chromosome A08"/>
</dbReference>
<reference evidence="3 4" key="1">
    <citation type="journal article" date="2014" name="Science">
        <title>Plant genetics. Early allopolyploid evolution in the post-Neolithic Brassica napus oilseed genome.</title>
        <authorList>
            <person name="Chalhoub B."/>
            <person name="Denoeud F."/>
            <person name="Liu S."/>
            <person name="Parkin I.A."/>
            <person name="Tang H."/>
            <person name="Wang X."/>
            <person name="Chiquet J."/>
            <person name="Belcram H."/>
            <person name="Tong C."/>
            <person name="Samans B."/>
            <person name="Correa M."/>
            <person name="Da Silva C."/>
            <person name="Just J."/>
            <person name="Falentin C."/>
            <person name="Koh C.S."/>
            <person name="Le Clainche I."/>
            <person name="Bernard M."/>
            <person name="Bento P."/>
            <person name="Noel B."/>
            <person name="Labadie K."/>
            <person name="Alberti A."/>
            <person name="Charles M."/>
            <person name="Arnaud D."/>
            <person name="Guo H."/>
            <person name="Daviaud C."/>
            <person name="Alamery S."/>
            <person name="Jabbari K."/>
            <person name="Zhao M."/>
            <person name="Edger P.P."/>
            <person name="Chelaifa H."/>
            <person name="Tack D."/>
            <person name="Lassalle G."/>
            <person name="Mestiri I."/>
            <person name="Schnel N."/>
            <person name="Le Paslier M.C."/>
            <person name="Fan G."/>
            <person name="Renault V."/>
            <person name="Bayer P.E."/>
            <person name="Golicz A.A."/>
            <person name="Manoli S."/>
            <person name="Lee T.H."/>
            <person name="Thi V.H."/>
            <person name="Chalabi S."/>
            <person name="Hu Q."/>
            <person name="Fan C."/>
            <person name="Tollenaere R."/>
            <person name="Lu Y."/>
            <person name="Battail C."/>
            <person name="Shen J."/>
            <person name="Sidebottom C.H."/>
            <person name="Wang X."/>
            <person name="Canaguier A."/>
            <person name="Chauveau A."/>
            <person name="Berard A."/>
            <person name="Deniot G."/>
            <person name="Guan M."/>
            <person name="Liu Z."/>
            <person name="Sun F."/>
            <person name="Lim Y.P."/>
            <person name="Lyons E."/>
            <person name="Town C.D."/>
            <person name="Bancroft I."/>
            <person name="Wang X."/>
            <person name="Meng J."/>
            <person name="Ma J."/>
            <person name="Pires J.C."/>
            <person name="King G.J."/>
            <person name="Brunel D."/>
            <person name="Delourme R."/>
            <person name="Renard M."/>
            <person name="Aury J.M."/>
            <person name="Adams K.L."/>
            <person name="Batley J."/>
            <person name="Snowdon R.J."/>
            <person name="Tost J."/>
            <person name="Edwards D."/>
            <person name="Zhou Y."/>
            <person name="Hua W."/>
            <person name="Sharpe A.G."/>
            <person name="Paterson A.H."/>
            <person name="Guan C."/>
            <person name="Wincker P."/>
        </authorList>
    </citation>
    <scope>NUCLEOTIDE SEQUENCE [LARGE SCALE GENOMIC DNA]</scope>
    <source>
        <strain evidence="4">cv. Darmor-bzh</strain>
    </source>
</reference>
<evidence type="ECO:0000313" key="4">
    <source>
        <dbReference type="Proteomes" id="UP000028999"/>
    </source>
</evidence>
<evidence type="ECO:0000313" key="2">
    <source>
        <dbReference type="EMBL" id="CAF2222209.1"/>
    </source>
</evidence>
<reference evidence="3" key="2">
    <citation type="submission" date="2014-06" db="EMBL/GenBank/DDBJ databases">
        <authorList>
            <person name="Genoscope - CEA"/>
        </authorList>
    </citation>
    <scope>NUCLEOTIDE SEQUENCE</scope>
</reference>
<dbReference type="Proteomes" id="UP000028999">
    <property type="component" value="Unassembled WGS sequence"/>
</dbReference>
<dbReference type="EMBL" id="LK032566">
    <property type="protein sequence ID" value="CDY43699.1"/>
    <property type="molecule type" value="Genomic_DNA"/>
</dbReference>
<accession>A0A078I272</accession>
<evidence type="ECO:0000313" key="3">
    <source>
        <dbReference type="EMBL" id="CDY43699.1"/>
    </source>
</evidence>
<protein>
    <submittedName>
        <fullName evidence="2">(rape) hypothetical protein</fullName>
    </submittedName>
    <submittedName>
        <fullName evidence="3">BnaA08g05210D protein</fullName>
    </submittedName>
</protein>
<reference evidence="2" key="3">
    <citation type="submission" date="2021-01" db="EMBL/GenBank/DDBJ databases">
        <authorList>
            <consortium name="Genoscope - CEA"/>
            <person name="William W."/>
        </authorList>
    </citation>
    <scope>NUCLEOTIDE SEQUENCE</scope>
</reference>
<dbReference type="PaxDb" id="3708-A0A078I272"/>
<sequence>MKQRVLNNRHVAPEAGGGRETSGGENRLSSPSFPVFIWIFLMFGIL</sequence>
<dbReference type="AlphaFoldDB" id="A0A078I272"/>
<gene>
    <name evidence="3" type="primary">BnaA08g05210D</name>
    <name evidence="2" type="ORF">DARMORV10_A08P06690.1</name>
    <name evidence="3" type="ORF">GSBRNA2T00077166001</name>
</gene>
<proteinExistence type="predicted"/>
<dbReference type="EMBL" id="HG994362">
    <property type="protein sequence ID" value="CAF2222209.1"/>
    <property type="molecule type" value="Genomic_DNA"/>
</dbReference>
<evidence type="ECO:0000256" key="1">
    <source>
        <dbReference type="SAM" id="MobiDB-lite"/>
    </source>
</evidence>
<keyword evidence="4" id="KW-1185">Reference proteome</keyword>
<name>A0A078I272_BRANA</name>